<organism evidence="2 3">
    <name type="scientific">Nonomuraea purpurea</name>
    <dbReference type="NCBI Taxonomy" id="1849276"/>
    <lineage>
        <taxon>Bacteria</taxon>
        <taxon>Bacillati</taxon>
        <taxon>Actinomycetota</taxon>
        <taxon>Actinomycetes</taxon>
        <taxon>Streptosporangiales</taxon>
        <taxon>Streptosporangiaceae</taxon>
        <taxon>Nonomuraea</taxon>
    </lineage>
</organism>
<evidence type="ECO:0000313" key="2">
    <source>
        <dbReference type="EMBL" id="MFC4009099.1"/>
    </source>
</evidence>
<accession>A0ABV8G8F2</accession>
<sequence length="205" mass="21400">MSSEIPLHGRDTDMSEPKLLQSIVEVARHVFAAAASSIFVVEETSGDLIFEAVAGEGEEHLLGSRFPAGTGIVGWVAISGQPMMVDDVSKNPAFAKDAASSTGFLPSSIMAAPLIRHGRCIGVLEVLDSGVGGRGQLADIELLSLLATQAALGLELLLRVRGGRDTAATQARTVIERIAAHADGPVDDAALRALALAEELLAQRR</sequence>
<feature type="domain" description="GAF" evidence="1">
    <location>
        <begin position="15"/>
        <end position="164"/>
    </location>
</feature>
<name>A0ABV8G8F2_9ACTN</name>
<keyword evidence="3" id="KW-1185">Reference proteome</keyword>
<evidence type="ECO:0000259" key="1">
    <source>
        <dbReference type="SMART" id="SM00065"/>
    </source>
</evidence>
<proteinExistence type="predicted"/>
<protein>
    <submittedName>
        <fullName evidence="2">GAF domain-containing protein</fullName>
    </submittedName>
</protein>
<dbReference type="Pfam" id="PF01590">
    <property type="entry name" value="GAF"/>
    <property type="match status" value="1"/>
</dbReference>
<dbReference type="SMART" id="SM00065">
    <property type="entry name" value="GAF"/>
    <property type="match status" value="1"/>
</dbReference>
<dbReference type="InterPro" id="IPR003018">
    <property type="entry name" value="GAF"/>
</dbReference>
<gene>
    <name evidence="2" type="ORF">ACFOY2_17840</name>
</gene>
<reference evidence="3" key="1">
    <citation type="journal article" date="2019" name="Int. J. Syst. Evol. Microbiol.">
        <title>The Global Catalogue of Microorganisms (GCM) 10K type strain sequencing project: providing services to taxonomists for standard genome sequencing and annotation.</title>
        <authorList>
            <consortium name="The Broad Institute Genomics Platform"/>
            <consortium name="The Broad Institute Genome Sequencing Center for Infectious Disease"/>
            <person name="Wu L."/>
            <person name="Ma J."/>
        </authorList>
    </citation>
    <scope>NUCLEOTIDE SEQUENCE [LARGE SCALE GENOMIC DNA]</scope>
    <source>
        <strain evidence="3">TBRC 1276</strain>
    </source>
</reference>
<dbReference type="Proteomes" id="UP001595851">
    <property type="component" value="Unassembled WGS sequence"/>
</dbReference>
<comment type="caution">
    <text evidence="2">The sequence shown here is derived from an EMBL/GenBank/DDBJ whole genome shotgun (WGS) entry which is preliminary data.</text>
</comment>
<dbReference type="SUPFAM" id="SSF55781">
    <property type="entry name" value="GAF domain-like"/>
    <property type="match status" value="1"/>
</dbReference>
<dbReference type="Gene3D" id="3.30.450.40">
    <property type="match status" value="1"/>
</dbReference>
<evidence type="ECO:0000313" key="3">
    <source>
        <dbReference type="Proteomes" id="UP001595851"/>
    </source>
</evidence>
<dbReference type="RefSeq" id="WP_379529161.1">
    <property type="nucleotide sequence ID" value="NZ_JBHSBI010000008.1"/>
</dbReference>
<dbReference type="InterPro" id="IPR029016">
    <property type="entry name" value="GAF-like_dom_sf"/>
</dbReference>
<dbReference type="EMBL" id="JBHSBI010000008">
    <property type="protein sequence ID" value="MFC4009099.1"/>
    <property type="molecule type" value="Genomic_DNA"/>
</dbReference>